<keyword evidence="1" id="KW-1133">Transmembrane helix</keyword>
<comment type="caution">
    <text evidence="2">The sequence shown here is derived from an EMBL/GenBank/DDBJ whole genome shotgun (WGS) entry which is preliminary data.</text>
</comment>
<dbReference type="STRING" id="1802613.A2V54_03835"/>
<organism evidence="2 3">
    <name type="scientific">candidate division WWE3 bacterium RBG_19FT_COMBO_53_11</name>
    <dbReference type="NCBI Taxonomy" id="1802613"/>
    <lineage>
        <taxon>Bacteria</taxon>
        <taxon>Katanobacteria</taxon>
    </lineage>
</organism>
<proteinExistence type="predicted"/>
<keyword evidence="1" id="KW-0812">Transmembrane</keyword>
<dbReference type="AlphaFoldDB" id="A0A1F4UIS1"/>
<protein>
    <submittedName>
        <fullName evidence="2">Uncharacterized protein</fullName>
    </submittedName>
</protein>
<dbReference type="EMBL" id="MEUW01000006">
    <property type="protein sequence ID" value="OGC44861.1"/>
    <property type="molecule type" value="Genomic_DNA"/>
</dbReference>
<name>A0A1F4UIS1_UNCKA</name>
<gene>
    <name evidence="2" type="ORF">A2V54_03835</name>
</gene>
<sequence length="62" mass="7070">MFKTALKLIKKIAFSILLVAAIVFLVKVIIDGKYIPFLINFGQFLLDKLLELLDSLKSFLIK</sequence>
<evidence type="ECO:0000313" key="2">
    <source>
        <dbReference type="EMBL" id="OGC44861.1"/>
    </source>
</evidence>
<feature type="transmembrane region" description="Helical" evidence="1">
    <location>
        <begin position="12"/>
        <end position="30"/>
    </location>
</feature>
<accession>A0A1F4UIS1</accession>
<dbReference type="Proteomes" id="UP000176583">
    <property type="component" value="Unassembled WGS sequence"/>
</dbReference>
<reference evidence="2 3" key="1">
    <citation type="journal article" date="2016" name="Nat. Commun.">
        <title>Thousands of microbial genomes shed light on interconnected biogeochemical processes in an aquifer system.</title>
        <authorList>
            <person name="Anantharaman K."/>
            <person name="Brown C.T."/>
            <person name="Hug L.A."/>
            <person name="Sharon I."/>
            <person name="Castelle C.J."/>
            <person name="Probst A.J."/>
            <person name="Thomas B.C."/>
            <person name="Singh A."/>
            <person name="Wilkins M.J."/>
            <person name="Karaoz U."/>
            <person name="Brodie E.L."/>
            <person name="Williams K.H."/>
            <person name="Hubbard S.S."/>
            <person name="Banfield J.F."/>
        </authorList>
    </citation>
    <scope>NUCLEOTIDE SEQUENCE [LARGE SCALE GENOMIC DNA]</scope>
</reference>
<keyword evidence="1" id="KW-0472">Membrane</keyword>
<evidence type="ECO:0000256" key="1">
    <source>
        <dbReference type="SAM" id="Phobius"/>
    </source>
</evidence>
<evidence type="ECO:0000313" key="3">
    <source>
        <dbReference type="Proteomes" id="UP000176583"/>
    </source>
</evidence>